<gene>
    <name evidence="11" type="ORF">AB1Y20_003717</name>
</gene>
<dbReference type="EMBL" id="JBGBPQ010000012">
    <property type="protein sequence ID" value="KAL1514623.1"/>
    <property type="molecule type" value="Genomic_DNA"/>
</dbReference>
<keyword evidence="3" id="KW-0436">Ligase</keyword>
<evidence type="ECO:0000256" key="6">
    <source>
        <dbReference type="ARBA" id="ARBA00022917"/>
    </source>
</evidence>
<evidence type="ECO:0000256" key="8">
    <source>
        <dbReference type="ARBA" id="ARBA00031113"/>
    </source>
</evidence>
<dbReference type="SUPFAM" id="SSF46589">
    <property type="entry name" value="tRNA-binding arm"/>
    <property type="match status" value="1"/>
</dbReference>
<keyword evidence="4" id="KW-0547">Nucleotide-binding</keyword>
<keyword evidence="9" id="KW-0175">Coiled coil</keyword>
<dbReference type="SUPFAM" id="SSF55681">
    <property type="entry name" value="Class II aaRS and biotin synthetases"/>
    <property type="match status" value="1"/>
</dbReference>
<evidence type="ECO:0000313" key="11">
    <source>
        <dbReference type="EMBL" id="KAL1514623.1"/>
    </source>
</evidence>
<evidence type="ECO:0000256" key="1">
    <source>
        <dbReference type="ARBA" id="ARBA00010728"/>
    </source>
</evidence>
<evidence type="ECO:0000259" key="10">
    <source>
        <dbReference type="PROSITE" id="PS50862"/>
    </source>
</evidence>
<dbReference type="Pfam" id="PF02403">
    <property type="entry name" value="Seryl_tRNA_N"/>
    <property type="match status" value="1"/>
</dbReference>
<protein>
    <recommendedName>
        <fullName evidence="2">serine--tRNA ligase</fullName>
        <ecNumber evidence="2">6.1.1.11</ecNumber>
    </recommendedName>
    <alternativeName>
        <fullName evidence="8">Seryl-tRNA synthetase</fullName>
    </alternativeName>
</protein>
<dbReference type="InterPro" id="IPR002317">
    <property type="entry name" value="Ser-tRNA-ligase_type_1"/>
</dbReference>
<accession>A0AB34J7L4</accession>
<comment type="similarity">
    <text evidence="1">Belongs to the class-II aminoacyl-tRNA synthetase family. Type-1 seryl-tRNA synthetase subfamily.</text>
</comment>
<dbReference type="GO" id="GO:0006434">
    <property type="term" value="P:seryl-tRNA aminoacylation"/>
    <property type="evidence" value="ECO:0007669"/>
    <property type="project" value="InterPro"/>
</dbReference>
<organism evidence="11 12">
    <name type="scientific">Prymnesium parvum</name>
    <name type="common">Toxic golden alga</name>
    <dbReference type="NCBI Taxonomy" id="97485"/>
    <lineage>
        <taxon>Eukaryota</taxon>
        <taxon>Haptista</taxon>
        <taxon>Haptophyta</taxon>
        <taxon>Prymnesiophyceae</taxon>
        <taxon>Prymnesiales</taxon>
        <taxon>Prymnesiaceae</taxon>
        <taxon>Prymnesium</taxon>
    </lineage>
</organism>
<feature type="coiled-coil region" evidence="9">
    <location>
        <begin position="525"/>
        <end position="557"/>
    </location>
</feature>
<feature type="domain" description="Aminoacyl-transfer RNA synthetases class-II family profile" evidence="10">
    <location>
        <begin position="143"/>
        <end position="418"/>
    </location>
</feature>
<keyword evidence="5" id="KW-0067">ATP-binding</keyword>
<dbReference type="Pfam" id="PF00587">
    <property type="entry name" value="tRNA-synt_2b"/>
    <property type="match status" value="1"/>
</dbReference>
<dbReference type="GO" id="GO:0004828">
    <property type="term" value="F:serine-tRNA ligase activity"/>
    <property type="evidence" value="ECO:0007669"/>
    <property type="project" value="UniProtKB-EC"/>
</dbReference>
<dbReference type="FunFam" id="3.30.930.10:FF:000026">
    <property type="entry name" value="Seryl-tRNA synthetase, cytoplasmic"/>
    <property type="match status" value="1"/>
</dbReference>
<dbReference type="NCBIfam" id="TIGR00414">
    <property type="entry name" value="serS"/>
    <property type="match status" value="1"/>
</dbReference>
<keyword evidence="7" id="KW-0030">Aminoacyl-tRNA synthetase</keyword>
<proteinExistence type="inferred from homology"/>
<dbReference type="Proteomes" id="UP001515480">
    <property type="component" value="Unassembled WGS sequence"/>
</dbReference>
<evidence type="ECO:0000256" key="4">
    <source>
        <dbReference type="ARBA" id="ARBA00022741"/>
    </source>
</evidence>
<dbReference type="PANTHER" id="PTHR11778">
    <property type="entry name" value="SERYL-TRNA SYNTHETASE"/>
    <property type="match status" value="1"/>
</dbReference>
<keyword evidence="6" id="KW-0648">Protein biosynthesis</keyword>
<evidence type="ECO:0000256" key="9">
    <source>
        <dbReference type="SAM" id="Coils"/>
    </source>
</evidence>
<dbReference type="EC" id="6.1.1.11" evidence="2"/>
<dbReference type="PRINTS" id="PR00981">
    <property type="entry name" value="TRNASYNTHSER"/>
</dbReference>
<comment type="caution">
    <text evidence="11">The sequence shown here is derived from an EMBL/GenBank/DDBJ whole genome shotgun (WGS) entry which is preliminary data.</text>
</comment>
<dbReference type="InterPro" id="IPR006195">
    <property type="entry name" value="aa-tRNA-synth_II"/>
</dbReference>
<dbReference type="Gene3D" id="3.30.930.10">
    <property type="entry name" value="Bira Bifunctional Protein, Domain 2"/>
    <property type="match status" value="1"/>
</dbReference>
<dbReference type="Gene3D" id="1.10.287.40">
    <property type="entry name" value="Serine-tRNA synthetase, tRNA binding domain"/>
    <property type="match status" value="1"/>
</dbReference>
<keyword evidence="12" id="KW-1185">Reference proteome</keyword>
<dbReference type="InterPro" id="IPR010978">
    <property type="entry name" value="tRNA-bd_arm"/>
</dbReference>
<reference evidence="11 12" key="1">
    <citation type="journal article" date="2024" name="Science">
        <title>Giant polyketide synthase enzymes in the biosynthesis of giant marine polyether toxins.</title>
        <authorList>
            <person name="Fallon T.R."/>
            <person name="Shende V.V."/>
            <person name="Wierzbicki I.H."/>
            <person name="Pendleton A.L."/>
            <person name="Watervoot N.F."/>
            <person name="Auber R.P."/>
            <person name="Gonzalez D.J."/>
            <person name="Wisecaver J.H."/>
            <person name="Moore B.S."/>
        </authorList>
    </citation>
    <scope>NUCLEOTIDE SEQUENCE [LARGE SCALE GENOMIC DNA]</scope>
    <source>
        <strain evidence="11 12">12B1</strain>
    </source>
</reference>
<evidence type="ECO:0000256" key="5">
    <source>
        <dbReference type="ARBA" id="ARBA00022840"/>
    </source>
</evidence>
<dbReference type="AlphaFoldDB" id="A0AB34J7L4"/>
<dbReference type="PROSITE" id="PS50862">
    <property type="entry name" value="AA_TRNA_LIGASE_II"/>
    <property type="match status" value="1"/>
</dbReference>
<sequence>MLDVLLFRTDQGGDPEIVRESQRRRFADVSLVDKVIEYDSEWRQTRGALDIAKKTLNANQKEIGQFMKKKETPPEELLAKKKACEQEIADLEKKEAELIALRDSTISVIGNLVPDSVPCFEDEDNNPTVDTYGAFETEEWMLSHYDLVQMAGLANTTKGAEVAGSRGYFLTGPGVLLNQALITYAIHFLTKRGSTMLQTPFAMNKSLMAKVAQLADFDEQLYKVTGAGEDQYLIATSEQPICAYHANEWLDPKQLPLKYAGYSTCFRKEAGSHGRDQLGIFRVHQFEKVEQFCITSPEGVESWKMQDAMLDNCKEFYKSLGIPYRVVNIVSGALNDAAAKKFDLEAWFPGSKAHRELVSCSNCTDYQSRRLEVRYGQKAAGDTKKRYVHMLNSTLIATERAMCCLIENYQTKCGIKVPPVLQEYMGGMTFIPFVNPPPKGKKGAPPPEQYVPTQEQIDEMDSSKKALQSYMDSLLPALNTALDSLAKMPQEERPADAIAALIAALGEAKGSAPSAAGAEPAFDEAADLKKKQEDLARKAAEAAAAEEARVKKALELEASGKKAAGGLHKFDASEVDVHGGDATADDFMDAFGF</sequence>
<dbReference type="InterPro" id="IPR033729">
    <property type="entry name" value="SerRS_core"/>
</dbReference>
<evidence type="ECO:0000256" key="3">
    <source>
        <dbReference type="ARBA" id="ARBA00022598"/>
    </source>
</evidence>
<name>A0AB34J7L4_PRYPA</name>
<dbReference type="InterPro" id="IPR042103">
    <property type="entry name" value="SerRS_1_N_sf"/>
</dbReference>
<evidence type="ECO:0000313" key="12">
    <source>
        <dbReference type="Proteomes" id="UP001515480"/>
    </source>
</evidence>
<dbReference type="CDD" id="cd00770">
    <property type="entry name" value="SerRS_core"/>
    <property type="match status" value="1"/>
</dbReference>
<feature type="coiled-coil region" evidence="9">
    <location>
        <begin position="74"/>
        <end position="104"/>
    </location>
</feature>
<dbReference type="GO" id="GO:0005524">
    <property type="term" value="F:ATP binding"/>
    <property type="evidence" value="ECO:0007669"/>
    <property type="project" value="UniProtKB-KW"/>
</dbReference>
<evidence type="ECO:0000256" key="7">
    <source>
        <dbReference type="ARBA" id="ARBA00023146"/>
    </source>
</evidence>
<evidence type="ECO:0000256" key="2">
    <source>
        <dbReference type="ARBA" id="ARBA00012840"/>
    </source>
</evidence>
<dbReference type="InterPro" id="IPR002314">
    <property type="entry name" value="aa-tRNA-synt_IIb"/>
</dbReference>
<dbReference type="InterPro" id="IPR015866">
    <property type="entry name" value="Ser-tRNA-synth_1_N"/>
</dbReference>
<dbReference type="InterPro" id="IPR045864">
    <property type="entry name" value="aa-tRNA-synth_II/BPL/LPL"/>
</dbReference>